<evidence type="ECO:0000313" key="1">
    <source>
        <dbReference type="EMBL" id="KNZ49815.1"/>
    </source>
</evidence>
<name>A0A0L6UPQ4_9BASI</name>
<protein>
    <submittedName>
        <fullName evidence="1">Uncharacterized protein</fullName>
    </submittedName>
</protein>
<dbReference type="VEuPathDB" id="FungiDB:VP01_4760g2"/>
<organism evidence="1 2">
    <name type="scientific">Puccinia sorghi</name>
    <dbReference type="NCBI Taxonomy" id="27349"/>
    <lineage>
        <taxon>Eukaryota</taxon>
        <taxon>Fungi</taxon>
        <taxon>Dikarya</taxon>
        <taxon>Basidiomycota</taxon>
        <taxon>Pucciniomycotina</taxon>
        <taxon>Pucciniomycetes</taxon>
        <taxon>Pucciniales</taxon>
        <taxon>Pucciniaceae</taxon>
        <taxon>Puccinia</taxon>
    </lineage>
</organism>
<dbReference type="AlphaFoldDB" id="A0A0L6UPQ4"/>
<dbReference type="EMBL" id="LAVV01009901">
    <property type="protein sequence ID" value="KNZ49815.1"/>
    <property type="molecule type" value="Genomic_DNA"/>
</dbReference>
<dbReference type="Proteomes" id="UP000037035">
    <property type="component" value="Unassembled WGS sequence"/>
</dbReference>
<proteinExistence type="predicted"/>
<gene>
    <name evidence="1" type="ORF">VP01_4760g2</name>
</gene>
<sequence>MSVYTLLPPPGALIHLQSTIRISRLFHAGDCAANWNLFQHLFKQSPRGEFCGISSVKPDQVTYVPFVRTYLLLFSVSQLTHNENKKIKKIGINIMVHEVTIMKLVHDLRTVWHIQGKYMDAQRFTLNRIACSVNTTSLSFSLLEYIPCCMTTTSLSQQQQLALSTNSQSIGLFQLDYSSSIIYGLHSPTLTWSGNCLCVSIFISSFHCSLKLFIKGQEIPNFCYPKIQGQQVPFSVFQQLLQREFTQDMMIQLLPPTPHHNNHYLIIPPSEINEHDIKCPTHQEANNFCPCMSTPLTLGVEPVIHIIYYHLTLIVYLFNLHMCSANAIKDNKTWPSWRQLPPWLLFNPAACPWGHHQLVFLRFERLSSRYIHVAYFERL</sequence>
<comment type="caution">
    <text evidence="1">The sequence shown here is derived from an EMBL/GenBank/DDBJ whole genome shotgun (WGS) entry which is preliminary data.</text>
</comment>
<reference evidence="1 2" key="1">
    <citation type="submission" date="2015-08" db="EMBL/GenBank/DDBJ databases">
        <title>Next Generation Sequencing and Analysis of the Genome of Puccinia sorghi L Schw, the Causal Agent of Maize Common Rust.</title>
        <authorList>
            <person name="Rochi L."/>
            <person name="Burguener G."/>
            <person name="Darino M."/>
            <person name="Turjanski A."/>
            <person name="Kreff E."/>
            <person name="Dieguez M.J."/>
            <person name="Sacco F."/>
        </authorList>
    </citation>
    <scope>NUCLEOTIDE SEQUENCE [LARGE SCALE GENOMIC DNA]</scope>
    <source>
        <strain evidence="1 2">RO10H11247</strain>
    </source>
</reference>
<evidence type="ECO:0000313" key="2">
    <source>
        <dbReference type="Proteomes" id="UP000037035"/>
    </source>
</evidence>
<accession>A0A0L6UPQ4</accession>
<keyword evidence="2" id="KW-1185">Reference proteome</keyword>